<evidence type="ECO:0000259" key="1">
    <source>
        <dbReference type="Pfam" id="PF00149"/>
    </source>
</evidence>
<feature type="domain" description="Calcineurin-like phosphoesterase" evidence="1">
    <location>
        <begin position="26"/>
        <end position="215"/>
    </location>
</feature>
<dbReference type="InterPro" id="IPR029052">
    <property type="entry name" value="Metallo-depent_PP-like"/>
</dbReference>
<keyword evidence="3" id="KW-1185">Reference proteome</keyword>
<reference evidence="2 3" key="1">
    <citation type="submission" date="2018-04" db="EMBL/GenBank/DDBJ databases">
        <title>Genomic Encyclopedia of Type Strains, Phase III (KMG-III): the genomes of soil and plant-associated and newly described type strains.</title>
        <authorList>
            <person name="Whitman W."/>
        </authorList>
    </citation>
    <scope>NUCLEOTIDE SEQUENCE [LARGE SCALE GENOMIC DNA]</scope>
    <source>
        <strain evidence="2 3">MA101b</strain>
    </source>
</reference>
<dbReference type="PANTHER" id="PTHR42850:SF4">
    <property type="entry name" value="ZINC-DEPENDENT ENDOPOLYPHOSPHATASE"/>
    <property type="match status" value="1"/>
</dbReference>
<evidence type="ECO:0000313" key="2">
    <source>
        <dbReference type="EMBL" id="PTQ58269.1"/>
    </source>
</evidence>
<name>A0A2T5GG14_9SPHN</name>
<dbReference type="PANTHER" id="PTHR42850">
    <property type="entry name" value="METALLOPHOSPHOESTERASE"/>
    <property type="match status" value="1"/>
</dbReference>
<dbReference type="AlphaFoldDB" id="A0A2T5GG14"/>
<dbReference type="GO" id="GO:0110154">
    <property type="term" value="P:RNA decapping"/>
    <property type="evidence" value="ECO:0007669"/>
    <property type="project" value="TreeGrafter"/>
</dbReference>
<sequence>MFSKLFRRMSATVSSSRSFAGPKGKRLYAIGDVHGRLDLVDELLGRIEDDITDRPVETAAVVFLGDLIDRGPDSAGVVERLQSLHSFPAKTLFLLGNHEEFLLRALAGEPGVAHDWLGFGGDACAESYGIAPSTLQAMDEQRIATILRAAIPAAHVAFLKTFGDTFAFGDYLLVHAGIRPGVPIEQQQPSDLRWIRQPFLSDAHDHGCMVIHGHTISDGVDQRLNRIGIDTGAYRTGILTAAVIEEDDLHFLATGARPALA</sequence>
<dbReference type="GO" id="GO:0005737">
    <property type="term" value="C:cytoplasm"/>
    <property type="evidence" value="ECO:0007669"/>
    <property type="project" value="TreeGrafter"/>
</dbReference>
<organism evidence="2 3">
    <name type="scientific">Sphingomonas aurantiaca</name>
    <dbReference type="NCBI Taxonomy" id="185949"/>
    <lineage>
        <taxon>Bacteria</taxon>
        <taxon>Pseudomonadati</taxon>
        <taxon>Pseudomonadota</taxon>
        <taxon>Alphaproteobacteria</taxon>
        <taxon>Sphingomonadales</taxon>
        <taxon>Sphingomonadaceae</taxon>
        <taxon>Sphingomonas</taxon>
    </lineage>
</organism>
<comment type="caution">
    <text evidence="2">The sequence shown here is derived from an EMBL/GenBank/DDBJ whole genome shotgun (WGS) entry which is preliminary data.</text>
</comment>
<dbReference type="GO" id="GO:0008803">
    <property type="term" value="F:bis(5'-nucleosyl)-tetraphosphatase (symmetrical) activity"/>
    <property type="evidence" value="ECO:0007669"/>
    <property type="project" value="TreeGrafter"/>
</dbReference>
<dbReference type="GO" id="GO:0016791">
    <property type="term" value="F:phosphatase activity"/>
    <property type="evidence" value="ECO:0007669"/>
    <property type="project" value="TreeGrafter"/>
</dbReference>
<dbReference type="Gene3D" id="3.60.21.10">
    <property type="match status" value="1"/>
</dbReference>
<proteinExistence type="predicted"/>
<dbReference type="RefSeq" id="WP_107960057.1">
    <property type="nucleotide sequence ID" value="NZ_QAOG01000009.1"/>
</dbReference>
<evidence type="ECO:0000313" key="3">
    <source>
        <dbReference type="Proteomes" id="UP000244189"/>
    </source>
</evidence>
<dbReference type="Proteomes" id="UP000244189">
    <property type="component" value="Unassembled WGS sequence"/>
</dbReference>
<dbReference type="SUPFAM" id="SSF56300">
    <property type="entry name" value="Metallo-dependent phosphatases"/>
    <property type="match status" value="1"/>
</dbReference>
<protein>
    <submittedName>
        <fullName evidence="2">Serine/threonine protein phosphatase 1</fullName>
    </submittedName>
</protein>
<accession>A0A2T5GG14</accession>
<dbReference type="Pfam" id="PF00149">
    <property type="entry name" value="Metallophos"/>
    <property type="match status" value="1"/>
</dbReference>
<gene>
    <name evidence="2" type="ORF">C8J26_3869</name>
</gene>
<dbReference type="CDD" id="cd00144">
    <property type="entry name" value="MPP_PPP_family"/>
    <property type="match status" value="1"/>
</dbReference>
<dbReference type="InterPro" id="IPR004843">
    <property type="entry name" value="Calcineurin-like_PHP"/>
</dbReference>
<dbReference type="InterPro" id="IPR050126">
    <property type="entry name" value="Ap4A_hydrolase"/>
</dbReference>
<dbReference type="EMBL" id="QAOG01000009">
    <property type="protein sequence ID" value="PTQ58269.1"/>
    <property type="molecule type" value="Genomic_DNA"/>
</dbReference>